<name>A0ABZ1UIF1_9BURK</name>
<evidence type="ECO:0000313" key="8">
    <source>
        <dbReference type="EMBL" id="WUR12444.1"/>
    </source>
</evidence>
<keyword evidence="8" id="KW-0966">Cell projection</keyword>
<evidence type="ECO:0000259" key="7">
    <source>
        <dbReference type="Pfam" id="PF00460"/>
    </source>
</evidence>
<sequence length="123" mass="12894">MSLIDQTTVGLLSMALDATALRQRAIAQNIANANTPGYQRIGVSFESHLGALQGALKHGATPSLASLRDLRPVLETVGAPGAPVALDMEVAALSDNTLQQQALLKLLNKHMALLSTAVNEGKR</sequence>
<evidence type="ECO:0000256" key="3">
    <source>
        <dbReference type="ARBA" id="ARBA00014376"/>
    </source>
</evidence>
<dbReference type="InterPro" id="IPR006300">
    <property type="entry name" value="FlgB"/>
</dbReference>
<evidence type="ECO:0000256" key="1">
    <source>
        <dbReference type="ARBA" id="ARBA00004117"/>
    </source>
</evidence>
<evidence type="ECO:0000313" key="9">
    <source>
        <dbReference type="Proteomes" id="UP000321323"/>
    </source>
</evidence>
<keyword evidence="9" id="KW-1185">Reference proteome</keyword>
<dbReference type="PIRSF" id="PIRSF002889">
    <property type="entry name" value="Rod_FlgB"/>
    <property type="match status" value="1"/>
</dbReference>
<accession>A0ABZ1UIF1</accession>
<proteinExistence type="inferred from homology"/>
<feature type="domain" description="Flagellar basal body rod protein N-terminal" evidence="7">
    <location>
        <begin position="15"/>
        <end position="39"/>
    </location>
</feature>
<comment type="subunit">
    <text evidence="6">The basal body constitutes a major portion of the flagellar organelle and consists of a number of rings mounted on a central rod.</text>
</comment>
<comment type="similarity">
    <text evidence="2 6">Belongs to the flagella basal body rod proteins family.</text>
</comment>
<evidence type="ECO:0000256" key="4">
    <source>
        <dbReference type="ARBA" id="ARBA00023143"/>
    </source>
</evidence>
<protein>
    <recommendedName>
        <fullName evidence="3 6">Flagellar basal body rod protein FlgB</fullName>
    </recommendedName>
</protein>
<keyword evidence="4 6" id="KW-0975">Bacterial flagellum</keyword>
<gene>
    <name evidence="8" type="ORF">E7V67_022490</name>
</gene>
<evidence type="ECO:0000256" key="6">
    <source>
        <dbReference type="PIRNR" id="PIRNR002889"/>
    </source>
</evidence>
<keyword evidence="8" id="KW-0282">Flagellum</keyword>
<keyword evidence="8" id="KW-0969">Cilium</keyword>
<comment type="subcellular location">
    <subcellularLocation>
        <location evidence="1 6">Bacterial flagellum basal body</location>
    </subcellularLocation>
</comment>
<dbReference type="Pfam" id="PF00460">
    <property type="entry name" value="Flg_bb_rod"/>
    <property type="match status" value="1"/>
</dbReference>
<comment type="function">
    <text evidence="5 6">Structural component of flagellum, the bacterial motility apparatus. Part of the rod structure of flagellar basal body.</text>
</comment>
<organism evidence="8 9">
    <name type="scientific">[Empedobacter] haloabium</name>
    <dbReference type="NCBI Taxonomy" id="592317"/>
    <lineage>
        <taxon>Bacteria</taxon>
        <taxon>Pseudomonadati</taxon>
        <taxon>Pseudomonadota</taxon>
        <taxon>Betaproteobacteria</taxon>
        <taxon>Burkholderiales</taxon>
        <taxon>Oxalobacteraceae</taxon>
        <taxon>Telluria group</taxon>
        <taxon>Telluria group incertae sedis</taxon>
    </lineage>
</organism>
<reference evidence="8 9" key="1">
    <citation type="journal article" date="2019" name="Int. J. Syst. Evol. Microbiol.">
        <title>The Draft Whole-Genome Sequence of the Antibiotic Producer Empedobacter haloabium ATCC 31962 Provides Indications for Its Taxonomic Reclassification.</title>
        <authorList>
            <person name="Miess H."/>
            <person name="Arlt P."/>
            <person name="Apel A.K."/>
            <person name="Weber T."/>
            <person name="Nieselt K."/>
            <person name="Hanssen F."/>
            <person name="Czemmel S."/>
            <person name="Nahnsen S."/>
            <person name="Gross H."/>
        </authorList>
    </citation>
    <scope>NUCLEOTIDE SEQUENCE [LARGE SCALE GENOMIC DNA]</scope>
    <source>
        <strain evidence="8 9">ATCC 31962</strain>
    </source>
</reference>
<evidence type="ECO:0000256" key="2">
    <source>
        <dbReference type="ARBA" id="ARBA00009677"/>
    </source>
</evidence>
<evidence type="ECO:0000256" key="5">
    <source>
        <dbReference type="ARBA" id="ARBA00024934"/>
    </source>
</evidence>
<dbReference type="EMBL" id="CP136508">
    <property type="protein sequence ID" value="WUR12444.1"/>
    <property type="molecule type" value="Genomic_DNA"/>
</dbReference>
<dbReference type="Proteomes" id="UP000321323">
    <property type="component" value="Chromosome"/>
</dbReference>
<dbReference type="InterPro" id="IPR001444">
    <property type="entry name" value="Flag_bb_rod_N"/>
</dbReference>